<dbReference type="GO" id="GO:0016740">
    <property type="term" value="F:transferase activity"/>
    <property type="evidence" value="ECO:0007669"/>
    <property type="project" value="UniProtKB-KW"/>
</dbReference>
<dbReference type="OrthoDB" id="7583243at2"/>
<dbReference type="SFLD" id="SFLDS00019">
    <property type="entry name" value="Glutathione_Transferase_(cytos"/>
    <property type="match status" value="1"/>
</dbReference>
<dbReference type="InterPro" id="IPR004046">
    <property type="entry name" value="GST_C"/>
</dbReference>
<accession>A0A2S2CPG1</accession>
<comment type="similarity">
    <text evidence="1">Belongs to the GST superfamily.</text>
</comment>
<dbReference type="Proteomes" id="UP000245629">
    <property type="component" value="Chromosome 2"/>
</dbReference>
<proteinExistence type="inferred from homology"/>
<dbReference type="AlphaFoldDB" id="A0A2S2CPG1"/>
<evidence type="ECO:0000313" key="5">
    <source>
        <dbReference type="Proteomes" id="UP000245629"/>
    </source>
</evidence>
<evidence type="ECO:0000259" key="3">
    <source>
        <dbReference type="PROSITE" id="PS50405"/>
    </source>
</evidence>
<gene>
    <name evidence="4" type="ORF">DEW08_09035</name>
</gene>
<name>A0A2S2CPG1_9PROT</name>
<dbReference type="Pfam" id="PF00043">
    <property type="entry name" value="GST_C"/>
    <property type="match status" value="1"/>
</dbReference>
<evidence type="ECO:0000256" key="1">
    <source>
        <dbReference type="RuleBase" id="RU003494"/>
    </source>
</evidence>
<evidence type="ECO:0000313" key="4">
    <source>
        <dbReference type="EMBL" id="AWK86366.1"/>
    </source>
</evidence>
<dbReference type="InterPro" id="IPR036249">
    <property type="entry name" value="Thioredoxin-like_sf"/>
</dbReference>
<dbReference type="SUPFAM" id="SSF47616">
    <property type="entry name" value="GST C-terminal domain-like"/>
    <property type="match status" value="1"/>
</dbReference>
<feature type="domain" description="GST C-terminal" evidence="3">
    <location>
        <begin position="86"/>
        <end position="211"/>
    </location>
</feature>
<dbReference type="SFLD" id="SFLDG00358">
    <property type="entry name" value="Main_(cytGST)"/>
    <property type="match status" value="1"/>
</dbReference>
<dbReference type="PANTHER" id="PTHR44051:SF8">
    <property type="entry name" value="GLUTATHIONE S-TRANSFERASE GSTA"/>
    <property type="match status" value="1"/>
</dbReference>
<reference evidence="5" key="1">
    <citation type="submission" date="2018-05" db="EMBL/GenBank/DDBJ databases">
        <title>Azospirillum thermophila sp. nov., a novel isolated from hot spring.</title>
        <authorList>
            <person name="Zhao Z."/>
        </authorList>
    </citation>
    <scope>NUCLEOTIDE SEQUENCE [LARGE SCALE GENOMIC DNA]</scope>
    <source>
        <strain evidence="5">CFH 70021</strain>
    </source>
</reference>
<dbReference type="CDD" id="cd03057">
    <property type="entry name" value="GST_N_Beta"/>
    <property type="match status" value="1"/>
</dbReference>
<dbReference type="KEGG" id="azz:DEW08_09035"/>
<dbReference type="InterPro" id="IPR010987">
    <property type="entry name" value="Glutathione-S-Trfase_C-like"/>
</dbReference>
<dbReference type="RefSeq" id="WP_109326409.1">
    <property type="nucleotide sequence ID" value="NZ_CP029353.1"/>
</dbReference>
<dbReference type="PANTHER" id="PTHR44051">
    <property type="entry name" value="GLUTATHIONE S-TRANSFERASE-RELATED"/>
    <property type="match status" value="1"/>
</dbReference>
<dbReference type="CDD" id="cd03188">
    <property type="entry name" value="GST_C_Beta"/>
    <property type="match status" value="1"/>
</dbReference>
<organism evidence="4 5">
    <name type="scientific">Azospirillum thermophilum</name>
    <dbReference type="NCBI Taxonomy" id="2202148"/>
    <lineage>
        <taxon>Bacteria</taxon>
        <taxon>Pseudomonadati</taxon>
        <taxon>Pseudomonadota</taxon>
        <taxon>Alphaproteobacteria</taxon>
        <taxon>Rhodospirillales</taxon>
        <taxon>Azospirillaceae</taxon>
        <taxon>Azospirillum</taxon>
    </lineage>
</organism>
<dbReference type="SFLD" id="SFLDG01150">
    <property type="entry name" value="Main.1:_Beta-like"/>
    <property type="match status" value="1"/>
</dbReference>
<dbReference type="InterPro" id="IPR040079">
    <property type="entry name" value="Glutathione_S-Trfase"/>
</dbReference>
<dbReference type="PROSITE" id="PS50404">
    <property type="entry name" value="GST_NTER"/>
    <property type="match status" value="1"/>
</dbReference>
<sequence>MITLYGMPSTAAMIPHILLREIGVPFDLTLLDREAGENRQPGYLALNPQGRVPTLVDGDLVVTETAAICLHLVDRHPEAGLAPAVGSAERAVFYKWIAYLTNTIQADMLVYFYPGRYVQGAEAEAALKAVVEARLFEQFSLLDKEMEGRRWLLGDRYGALDPYLFTLARWSRFMTRPARSLPNLGPWLARVLERPAVQAAFAAEGLSAPYF</sequence>
<keyword evidence="5" id="KW-1185">Reference proteome</keyword>
<feature type="domain" description="GST N-terminal" evidence="2">
    <location>
        <begin position="1"/>
        <end position="80"/>
    </location>
</feature>
<dbReference type="Gene3D" id="3.40.30.10">
    <property type="entry name" value="Glutaredoxin"/>
    <property type="match status" value="1"/>
</dbReference>
<protein>
    <submittedName>
        <fullName evidence="4">Glutathione S-transferase</fullName>
    </submittedName>
</protein>
<dbReference type="InterPro" id="IPR004045">
    <property type="entry name" value="Glutathione_S-Trfase_N"/>
</dbReference>
<dbReference type="Gene3D" id="1.20.1050.10">
    <property type="match status" value="1"/>
</dbReference>
<dbReference type="PROSITE" id="PS50405">
    <property type="entry name" value="GST_CTER"/>
    <property type="match status" value="1"/>
</dbReference>
<dbReference type="EMBL" id="CP029353">
    <property type="protein sequence ID" value="AWK86366.1"/>
    <property type="molecule type" value="Genomic_DNA"/>
</dbReference>
<evidence type="ECO:0000259" key="2">
    <source>
        <dbReference type="PROSITE" id="PS50404"/>
    </source>
</evidence>
<keyword evidence="4" id="KW-0808">Transferase</keyword>
<dbReference type="Pfam" id="PF02798">
    <property type="entry name" value="GST_N"/>
    <property type="match status" value="1"/>
</dbReference>
<dbReference type="InterPro" id="IPR036282">
    <property type="entry name" value="Glutathione-S-Trfase_C_sf"/>
</dbReference>
<dbReference type="SUPFAM" id="SSF52833">
    <property type="entry name" value="Thioredoxin-like"/>
    <property type="match status" value="1"/>
</dbReference>